<name>A0A2R4MD10_9HYPH</name>
<dbReference type="InterPro" id="IPR036388">
    <property type="entry name" value="WH-like_DNA-bd_sf"/>
</dbReference>
<protein>
    <submittedName>
        <fullName evidence="1">Uncharacterized protein</fullName>
    </submittedName>
</protein>
<dbReference type="STRING" id="1122213.GCA_000423365_01436"/>
<dbReference type="CDD" id="cd00090">
    <property type="entry name" value="HTH_ARSR"/>
    <property type="match status" value="1"/>
</dbReference>
<reference evidence="1 2" key="1">
    <citation type="submission" date="2017-05" db="EMBL/GenBank/DDBJ databases">
        <title>Genome Analysis of Maritalea myrionectae HL2708#5.</title>
        <authorList>
            <consortium name="Cotde Inc.-PKNU"/>
            <person name="Jang D."/>
            <person name="Oh H.-M."/>
        </authorList>
    </citation>
    <scope>NUCLEOTIDE SEQUENCE [LARGE SCALE GENOMIC DNA]</scope>
    <source>
        <strain evidence="1 2">HL2708#5</strain>
    </source>
</reference>
<dbReference type="InterPro" id="IPR011991">
    <property type="entry name" value="ArsR-like_HTH"/>
</dbReference>
<dbReference type="InterPro" id="IPR036390">
    <property type="entry name" value="WH_DNA-bd_sf"/>
</dbReference>
<dbReference type="Proteomes" id="UP000258927">
    <property type="component" value="Chromosome"/>
</dbReference>
<proteinExistence type="predicted"/>
<dbReference type="GO" id="GO:0006355">
    <property type="term" value="P:regulation of DNA-templated transcription"/>
    <property type="evidence" value="ECO:0007669"/>
    <property type="project" value="UniProtKB-ARBA"/>
</dbReference>
<accession>A0A2R4MD10</accession>
<dbReference type="RefSeq" id="WP_036221688.1">
    <property type="nucleotide sequence ID" value="NZ_CP021330.1"/>
</dbReference>
<gene>
    <name evidence="1" type="ORF">MXMO3_01359</name>
</gene>
<dbReference type="KEGG" id="mmyr:MXMO3_01359"/>
<organism evidence="1 2">
    <name type="scientific">Maritalea myrionectae</name>
    <dbReference type="NCBI Taxonomy" id="454601"/>
    <lineage>
        <taxon>Bacteria</taxon>
        <taxon>Pseudomonadati</taxon>
        <taxon>Pseudomonadota</taxon>
        <taxon>Alphaproteobacteria</taxon>
        <taxon>Hyphomicrobiales</taxon>
        <taxon>Devosiaceae</taxon>
        <taxon>Maritalea</taxon>
    </lineage>
</organism>
<keyword evidence="2" id="KW-1185">Reference proteome</keyword>
<dbReference type="AlphaFoldDB" id="A0A2R4MD10"/>
<evidence type="ECO:0000313" key="1">
    <source>
        <dbReference type="EMBL" id="AVX03890.1"/>
    </source>
</evidence>
<dbReference type="Pfam" id="PF13412">
    <property type="entry name" value="HTH_24"/>
    <property type="match status" value="1"/>
</dbReference>
<evidence type="ECO:0000313" key="2">
    <source>
        <dbReference type="Proteomes" id="UP000258927"/>
    </source>
</evidence>
<sequence>MKHSEDKTIERLLYLLKSRGGQTAVSLAEAVSTTPVAVRQHMEKLLDQGLVMGEDRRESVGRPKKYWKLTEKGHSRFPDRHSDLTMELLGSIQDIYGQEGIDKLISVRERKAFDLYRDKVAAQPTLQGKVEALADLREREGYMTEVEPCDDGYFLHENHCPICVAATTCQGFCRSELNLFRDVLGDDVRVARESHIVSGARRCTYRIVEAH</sequence>
<dbReference type="Gene3D" id="1.10.10.10">
    <property type="entry name" value="Winged helix-like DNA-binding domain superfamily/Winged helix DNA-binding domain"/>
    <property type="match status" value="1"/>
</dbReference>
<dbReference type="EMBL" id="CP021330">
    <property type="protein sequence ID" value="AVX03890.1"/>
    <property type="molecule type" value="Genomic_DNA"/>
</dbReference>
<dbReference type="SUPFAM" id="SSF46785">
    <property type="entry name" value="Winged helix' DNA-binding domain"/>
    <property type="match status" value="1"/>
</dbReference>